<reference evidence="5" key="1">
    <citation type="journal article" date="2017" name="Virus Genes">
        <title>Two novel poxviruses with unusual genome rearrangements: NY_014 and Murmansk.</title>
        <authorList>
            <person name="Smithson C."/>
            <person name="Meyer H."/>
            <person name="Gigante C.M."/>
            <person name="Gao J."/>
            <person name="Zhao H."/>
            <person name="Batra D."/>
            <person name="Damon I."/>
            <person name="Upton C."/>
            <person name="Li Y."/>
        </authorList>
    </citation>
    <scope>NUCLEOTIDE SEQUENCE [LARGE SCALE GENOMIC DNA]</scope>
    <source>
        <strain evidence="5">LEIV-11411</strain>
    </source>
</reference>
<name>A0A223FML6_9POXV</name>
<dbReference type="Pfam" id="PF00614">
    <property type="entry name" value="PLDc"/>
    <property type="match status" value="1"/>
</dbReference>
<dbReference type="InterPro" id="IPR050874">
    <property type="entry name" value="Diverse_PLD-related"/>
</dbReference>
<accession>A0A223FML6</accession>
<dbReference type="Proteomes" id="UP000217350">
    <property type="component" value="Segment"/>
</dbReference>
<dbReference type="SMART" id="SM00155">
    <property type="entry name" value="PLDc"/>
    <property type="match status" value="2"/>
</dbReference>
<dbReference type="OrthoDB" id="2725at10239"/>
<protein>
    <submittedName>
        <fullName evidence="5">Nicking-Joining Enzyme</fullName>
    </submittedName>
</protein>
<dbReference type="PROSITE" id="PS50035">
    <property type="entry name" value="PLD"/>
    <property type="match status" value="2"/>
</dbReference>
<evidence type="ECO:0000313" key="6">
    <source>
        <dbReference type="Proteomes" id="UP000217350"/>
    </source>
</evidence>
<feature type="domain" description="PLD phosphodiesterase" evidence="4">
    <location>
        <begin position="108"/>
        <end position="135"/>
    </location>
</feature>
<dbReference type="Pfam" id="PF13918">
    <property type="entry name" value="PLDc_3"/>
    <property type="match status" value="1"/>
</dbReference>
<dbReference type="InterPro" id="IPR001736">
    <property type="entry name" value="PLipase_D/transphosphatidylase"/>
</dbReference>
<keyword evidence="2" id="KW-0677">Repeat</keyword>
<dbReference type="GO" id="GO:0016787">
    <property type="term" value="F:hydrolase activity"/>
    <property type="evidence" value="ECO:0007669"/>
    <property type="project" value="UniProtKB-KW"/>
</dbReference>
<sequence length="419" mass="48147">MDKTIATITETIPIGMKFDKVELSTFNAWQDLLSITTNTLDISSFYWSLSDEINTNLGTMILNGIISLVKKGVRVRVVVNKSNKKSIDLDTLENSGAEVRYIDIANILGGVLHTKFWISDNSNIYIGSANMDWRSLTHVKELGIIMFNENKLADDLTQIFEVYWYLGMNPMPYTWKNFYPAQYNTDNPLSVQINGVPHSMFITSSPEQLCTMNRTPDLTSLLSCIRNSSKFVYVSVMNFMPIMYTNTKQIMFWPYIDEELRRAAIDRNISIKLLVSCWQRSSYIMRNFLTSLAILKSKNIDIRVKLFIVPDNDPPIPYSRVNHAKYMVTDKTAYIGTSNWTGNYFTDTCGVSINITPTNGLGIRKQLEDVFMRDWNSKYSYEMYDTSPTKRCKLLCNPQCGNYCQEASEPEKDIPEYNI</sequence>
<dbReference type="CDD" id="cd09107">
    <property type="entry name" value="PLDc_vPLD3_4_5_like_2"/>
    <property type="match status" value="1"/>
</dbReference>
<evidence type="ECO:0000313" key="5">
    <source>
        <dbReference type="EMBL" id="AST09226.1"/>
    </source>
</evidence>
<feature type="domain" description="PLD phosphodiesterase" evidence="4">
    <location>
        <begin position="318"/>
        <end position="344"/>
    </location>
</feature>
<keyword evidence="6" id="KW-1185">Reference proteome</keyword>
<evidence type="ECO:0000259" key="4">
    <source>
        <dbReference type="PROSITE" id="PS50035"/>
    </source>
</evidence>
<dbReference type="GO" id="GO:0004518">
    <property type="term" value="F:nuclease activity"/>
    <property type="evidence" value="ECO:0007669"/>
    <property type="project" value="UniProtKB-KW"/>
</dbReference>
<dbReference type="PANTHER" id="PTHR10185">
    <property type="entry name" value="PHOSPHOLIPASE D - RELATED"/>
    <property type="match status" value="1"/>
</dbReference>
<dbReference type="Gene3D" id="3.30.870.10">
    <property type="entry name" value="Endonuclease Chain A"/>
    <property type="match status" value="2"/>
</dbReference>
<dbReference type="InterPro" id="IPR032803">
    <property type="entry name" value="PLDc_3"/>
</dbReference>
<proteinExistence type="predicted"/>
<evidence type="ECO:0000256" key="1">
    <source>
        <dbReference type="ARBA" id="ARBA00022722"/>
    </source>
</evidence>
<dbReference type="EMBL" id="MF001304">
    <property type="protein sequence ID" value="AST09226.1"/>
    <property type="molecule type" value="Genomic_DNA"/>
</dbReference>
<keyword evidence="3" id="KW-0378">Hydrolase</keyword>
<gene>
    <name evidence="5" type="ORF">Murmansk-031</name>
</gene>
<dbReference type="SUPFAM" id="SSF56024">
    <property type="entry name" value="Phospholipase D/nuclease"/>
    <property type="match status" value="2"/>
</dbReference>
<keyword evidence="1" id="KW-0540">Nuclease</keyword>
<evidence type="ECO:0000256" key="3">
    <source>
        <dbReference type="ARBA" id="ARBA00022801"/>
    </source>
</evidence>
<organism evidence="5">
    <name type="scientific">Murmansk poxvirus</name>
    <dbReference type="NCBI Taxonomy" id="2025359"/>
    <lineage>
        <taxon>Viruses</taxon>
        <taxon>Varidnaviria</taxon>
        <taxon>Bamfordvirae</taxon>
        <taxon>Nucleocytoviricota</taxon>
        <taxon>Pokkesviricetes</taxon>
        <taxon>Chitovirales</taxon>
        <taxon>Poxviridae</taxon>
        <taxon>Chordopoxvirinae</taxon>
        <taxon>Centapoxvirus</taxon>
        <taxon>Centapoxvirus microtuspox</taxon>
        <taxon>Murmansk microtuspox virus</taxon>
    </lineage>
</organism>
<evidence type="ECO:0000256" key="2">
    <source>
        <dbReference type="ARBA" id="ARBA00022737"/>
    </source>
</evidence>
<dbReference type="PANTHER" id="PTHR10185:SF16">
    <property type="entry name" value="5'-3' EXONUCLEASE PLD3"/>
    <property type="match status" value="1"/>
</dbReference>